<comment type="caution">
    <text evidence="4">The sequence shown here is derived from an EMBL/GenBank/DDBJ whole genome shotgun (WGS) entry which is preliminary data.</text>
</comment>
<sequence>MRRQTALLGMILLAAPVVAAPEGARPDDPLQSPFLPTVLQLVLPEGARVRFDDRVKVQFPAIAENQRQFPVQVDARAVPGVKRIIIFADLNPIQKAVEFTPHDAEAFIAIRIKLDQRTPVRAAVEVADGSWLVAGGWIDAAGGGCSAPPVSRVKGDWAQSLMQLRGRLWSTPGQRVARLALAVRHPMDTGFVDNVPSYWLESLQLRADGRLLADLALNASVAEDPAIMLMPHLMEGESVTVRGRDSGGVELAGRVAGQSAIPAGAP</sequence>
<reference evidence="4 5" key="1">
    <citation type="submission" date="2017-07" db="EMBL/GenBank/DDBJ databases">
        <title>Sandarakinorhabdus cyanobacteriorum sp. nov., a novel bacterium isolated from cyanobacterial aggregates in a eutrophic lake.</title>
        <authorList>
            <person name="Cai H."/>
        </authorList>
    </citation>
    <scope>NUCLEOTIDE SEQUENCE [LARGE SCALE GENOMIC DNA]</scope>
    <source>
        <strain evidence="4 5">TH057</strain>
    </source>
</reference>
<keyword evidence="5" id="KW-1185">Reference proteome</keyword>
<feature type="chain" id="PRO_5013259648" evidence="1">
    <location>
        <begin position="20"/>
        <end position="266"/>
    </location>
</feature>
<feature type="domain" description="Sulphur oxidation protein SoxZ" evidence="2">
    <location>
        <begin position="176"/>
        <end position="248"/>
    </location>
</feature>
<name>A0A255YB93_9SPHN</name>
<dbReference type="Gene3D" id="2.60.40.10">
    <property type="entry name" value="Immunoglobulins"/>
    <property type="match status" value="1"/>
</dbReference>
<dbReference type="InterPro" id="IPR013783">
    <property type="entry name" value="Ig-like_fold"/>
</dbReference>
<evidence type="ECO:0000256" key="1">
    <source>
        <dbReference type="SAM" id="SignalP"/>
    </source>
</evidence>
<evidence type="ECO:0000259" key="3">
    <source>
        <dbReference type="Pfam" id="PF13501"/>
    </source>
</evidence>
<dbReference type="InterPro" id="IPR014756">
    <property type="entry name" value="Ig_E-set"/>
</dbReference>
<keyword evidence="1" id="KW-0732">Signal</keyword>
<dbReference type="Pfam" id="PF08770">
    <property type="entry name" value="SoxZ"/>
    <property type="match status" value="1"/>
</dbReference>
<dbReference type="Proteomes" id="UP000216991">
    <property type="component" value="Unassembled WGS sequence"/>
</dbReference>
<evidence type="ECO:0000259" key="2">
    <source>
        <dbReference type="Pfam" id="PF08770"/>
    </source>
</evidence>
<accession>A0A255YB93</accession>
<dbReference type="InterPro" id="IPR032711">
    <property type="entry name" value="SoxY"/>
</dbReference>
<protein>
    <submittedName>
        <fullName evidence="4">Quinoprotein dehydrogenase-associated SoxYZ-like carrier</fullName>
    </submittedName>
</protein>
<evidence type="ECO:0000313" key="5">
    <source>
        <dbReference type="Proteomes" id="UP000216991"/>
    </source>
</evidence>
<dbReference type="NCBIfam" id="TIGR04557">
    <property type="entry name" value="fuse_rel_SoxYZ"/>
    <property type="match status" value="1"/>
</dbReference>
<dbReference type="Gene3D" id="2.60.40.2470">
    <property type="entry name" value="SoxY domain"/>
    <property type="match status" value="1"/>
</dbReference>
<dbReference type="AlphaFoldDB" id="A0A255YB93"/>
<evidence type="ECO:0000313" key="4">
    <source>
        <dbReference type="EMBL" id="OYQ25730.1"/>
    </source>
</evidence>
<dbReference type="InterPro" id="IPR030831">
    <property type="entry name" value="Fuse-rel_SoxYZ"/>
</dbReference>
<dbReference type="RefSeq" id="WP_094474679.1">
    <property type="nucleotide sequence ID" value="NZ_NOXT01000121.1"/>
</dbReference>
<dbReference type="OrthoDB" id="5343309at2"/>
<dbReference type="EMBL" id="NOXT01000121">
    <property type="protein sequence ID" value="OYQ25730.1"/>
    <property type="molecule type" value="Genomic_DNA"/>
</dbReference>
<dbReference type="SUPFAM" id="SSF81296">
    <property type="entry name" value="E set domains"/>
    <property type="match status" value="1"/>
</dbReference>
<feature type="signal peptide" evidence="1">
    <location>
        <begin position="1"/>
        <end position="19"/>
    </location>
</feature>
<organism evidence="4 5">
    <name type="scientific">Sandarakinorhabdus cyanobacteriorum</name>
    <dbReference type="NCBI Taxonomy" id="1981098"/>
    <lineage>
        <taxon>Bacteria</taxon>
        <taxon>Pseudomonadati</taxon>
        <taxon>Pseudomonadota</taxon>
        <taxon>Alphaproteobacteria</taxon>
        <taxon>Sphingomonadales</taxon>
        <taxon>Sphingosinicellaceae</taxon>
        <taxon>Sandarakinorhabdus</taxon>
    </lineage>
</organism>
<dbReference type="Pfam" id="PF13501">
    <property type="entry name" value="SoxY"/>
    <property type="match status" value="1"/>
</dbReference>
<feature type="domain" description="Ig-like SoxY" evidence="3">
    <location>
        <begin position="45"/>
        <end position="145"/>
    </location>
</feature>
<dbReference type="InterPro" id="IPR014880">
    <property type="entry name" value="SoxZ_dom"/>
</dbReference>
<dbReference type="InterPro" id="IPR038162">
    <property type="entry name" value="SoxY_sf"/>
</dbReference>
<gene>
    <name evidence="4" type="ORF">CHU93_13475</name>
</gene>
<proteinExistence type="predicted"/>